<evidence type="ECO:0000256" key="1">
    <source>
        <dbReference type="SAM" id="MobiDB-lite"/>
    </source>
</evidence>
<evidence type="ECO:0000313" key="3">
    <source>
        <dbReference type="Proteomes" id="UP001304895"/>
    </source>
</evidence>
<reference evidence="2" key="1">
    <citation type="journal article" date="2023" name="Mol. Phylogenet. Evol.">
        <title>Genome-scale phylogeny and comparative genomics of the fungal order Sordariales.</title>
        <authorList>
            <person name="Hensen N."/>
            <person name="Bonometti L."/>
            <person name="Westerberg I."/>
            <person name="Brannstrom I.O."/>
            <person name="Guillou S."/>
            <person name="Cros-Aarteil S."/>
            <person name="Calhoun S."/>
            <person name="Haridas S."/>
            <person name="Kuo A."/>
            <person name="Mondo S."/>
            <person name="Pangilinan J."/>
            <person name="Riley R."/>
            <person name="LaButti K."/>
            <person name="Andreopoulos B."/>
            <person name="Lipzen A."/>
            <person name="Chen C."/>
            <person name="Yan M."/>
            <person name="Daum C."/>
            <person name="Ng V."/>
            <person name="Clum A."/>
            <person name="Steindorff A."/>
            <person name="Ohm R.A."/>
            <person name="Martin F."/>
            <person name="Silar P."/>
            <person name="Natvig D.O."/>
            <person name="Lalanne C."/>
            <person name="Gautier V."/>
            <person name="Ament-Velasquez S.L."/>
            <person name="Kruys A."/>
            <person name="Hutchinson M.I."/>
            <person name="Powell A.J."/>
            <person name="Barry K."/>
            <person name="Miller A.N."/>
            <person name="Grigoriev I.V."/>
            <person name="Debuchy R."/>
            <person name="Gladieux P."/>
            <person name="Hiltunen Thoren M."/>
            <person name="Johannesson H."/>
        </authorList>
    </citation>
    <scope>NUCLEOTIDE SEQUENCE</scope>
    <source>
        <strain evidence="2">CBS 123565</strain>
    </source>
</reference>
<dbReference type="EMBL" id="MU853407">
    <property type="protein sequence ID" value="KAK4134862.1"/>
    <property type="molecule type" value="Genomic_DNA"/>
</dbReference>
<sequence length="147" mass="15730">MPTSRHDLLTVTVTAFGLGDSTARSYPHDNIHPYASRQALASKENLVLTRAAAPRICFRGVEGGRGGPCCLPLHGEDGPRTPAQPQLAACLRGRIGWYVVCGAGPLNGFGDIRWVRTSNRLQGPRAARGANTSKVSEGWGQKGQPER</sequence>
<proteinExistence type="predicted"/>
<evidence type="ECO:0000313" key="2">
    <source>
        <dbReference type="EMBL" id="KAK4134862.1"/>
    </source>
</evidence>
<dbReference type="Proteomes" id="UP001304895">
    <property type="component" value="Unassembled WGS sequence"/>
</dbReference>
<organism evidence="2 3">
    <name type="scientific">Trichocladium antarcticum</name>
    <dbReference type="NCBI Taxonomy" id="1450529"/>
    <lineage>
        <taxon>Eukaryota</taxon>
        <taxon>Fungi</taxon>
        <taxon>Dikarya</taxon>
        <taxon>Ascomycota</taxon>
        <taxon>Pezizomycotina</taxon>
        <taxon>Sordariomycetes</taxon>
        <taxon>Sordariomycetidae</taxon>
        <taxon>Sordariales</taxon>
        <taxon>Chaetomiaceae</taxon>
        <taxon>Trichocladium</taxon>
    </lineage>
</organism>
<feature type="region of interest" description="Disordered" evidence="1">
    <location>
        <begin position="122"/>
        <end position="147"/>
    </location>
</feature>
<protein>
    <submittedName>
        <fullName evidence="2">Uncharacterized protein</fullName>
    </submittedName>
</protein>
<reference evidence="2" key="2">
    <citation type="submission" date="2023-05" db="EMBL/GenBank/DDBJ databases">
        <authorList>
            <consortium name="Lawrence Berkeley National Laboratory"/>
            <person name="Steindorff A."/>
            <person name="Hensen N."/>
            <person name="Bonometti L."/>
            <person name="Westerberg I."/>
            <person name="Brannstrom I.O."/>
            <person name="Guillou S."/>
            <person name="Cros-Aarteil S."/>
            <person name="Calhoun S."/>
            <person name="Haridas S."/>
            <person name="Kuo A."/>
            <person name="Mondo S."/>
            <person name="Pangilinan J."/>
            <person name="Riley R."/>
            <person name="Labutti K."/>
            <person name="Andreopoulos B."/>
            <person name="Lipzen A."/>
            <person name="Chen C."/>
            <person name="Yanf M."/>
            <person name="Daum C."/>
            <person name="Ng V."/>
            <person name="Clum A."/>
            <person name="Ohm R."/>
            <person name="Martin F."/>
            <person name="Silar P."/>
            <person name="Natvig D."/>
            <person name="Lalanne C."/>
            <person name="Gautier V."/>
            <person name="Ament-Velasquez S.L."/>
            <person name="Kruys A."/>
            <person name="Hutchinson M.I."/>
            <person name="Powell A.J."/>
            <person name="Barry K."/>
            <person name="Miller A.N."/>
            <person name="Grigoriev I.V."/>
            <person name="Debuchy R."/>
            <person name="Gladieux P."/>
            <person name="Thoren M.H."/>
            <person name="Johannesson H."/>
        </authorList>
    </citation>
    <scope>NUCLEOTIDE SEQUENCE</scope>
    <source>
        <strain evidence="2">CBS 123565</strain>
    </source>
</reference>
<comment type="caution">
    <text evidence="2">The sequence shown here is derived from an EMBL/GenBank/DDBJ whole genome shotgun (WGS) entry which is preliminary data.</text>
</comment>
<gene>
    <name evidence="2" type="ORF">BT67DRAFT_283921</name>
</gene>
<name>A0AAN6UKT3_9PEZI</name>
<keyword evidence="3" id="KW-1185">Reference proteome</keyword>
<accession>A0AAN6UKT3</accession>
<dbReference type="AlphaFoldDB" id="A0AAN6UKT3"/>